<evidence type="ECO:0000256" key="2">
    <source>
        <dbReference type="SAM" id="SignalP"/>
    </source>
</evidence>
<evidence type="ECO:0000313" key="3">
    <source>
        <dbReference type="EMBL" id="VUX55294.1"/>
    </source>
</evidence>
<proteinExistence type="predicted"/>
<organism evidence="3">
    <name type="scientific">uncultured Woeseiaceae bacterium</name>
    <dbReference type="NCBI Taxonomy" id="1983305"/>
    <lineage>
        <taxon>Bacteria</taxon>
        <taxon>Pseudomonadati</taxon>
        <taxon>Pseudomonadota</taxon>
        <taxon>Gammaproteobacteria</taxon>
        <taxon>Woeseiales</taxon>
        <taxon>Woeseiaceae</taxon>
        <taxon>environmental samples</taxon>
    </lineage>
</organism>
<name>A0A7D9D259_9GAMM</name>
<dbReference type="AlphaFoldDB" id="A0A7D9D259"/>
<feature type="compositionally biased region" description="Gly residues" evidence="1">
    <location>
        <begin position="56"/>
        <end position="67"/>
    </location>
</feature>
<feature type="region of interest" description="Disordered" evidence="1">
    <location>
        <begin position="25"/>
        <end position="71"/>
    </location>
</feature>
<feature type="signal peptide" evidence="2">
    <location>
        <begin position="1"/>
        <end position="24"/>
    </location>
</feature>
<dbReference type="SUPFAM" id="SSF75011">
    <property type="entry name" value="3-carboxy-cis,cis-mucoante lactonizing enzyme"/>
    <property type="match status" value="1"/>
</dbReference>
<accession>A0A7D9D259</accession>
<reference evidence="3" key="1">
    <citation type="submission" date="2019-07" db="EMBL/GenBank/DDBJ databases">
        <authorList>
            <person name="Weber M."/>
            <person name="Kostadinov I."/>
            <person name="Kostadinov D I."/>
        </authorList>
    </citation>
    <scope>NUCLEOTIDE SEQUENCE</scope>
    <source>
        <strain evidence="3">Gfbio:sag-sample-m06:053724c1-46a9-4a36-b237-ea2bf867836b</strain>
    </source>
</reference>
<feature type="compositionally biased region" description="Acidic residues" evidence="1">
    <location>
        <begin position="38"/>
        <end position="55"/>
    </location>
</feature>
<dbReference type="EMBL" id="LR633967">
    <property type="protein sequence ID" value="VUX55294.1"/>
    <property type="molecule type" value="Genomic_DNA"/>
</dbReference>
<keyword evidence="2" id="KW-0732">Signal</keyword>
<evidence type="ECO:0000256" key="1">
    <source>
        <dbReference type="SAM" id="MobiDB-lite"/>
    </source>
</evidence>
<feature type="chain" id="PRO_5028109166" evidence="2">
    <location>
        <begin position="25"/>
        <end position="396"/>
    </location>
</feature>
<sequence>MKRLTLLCVLGFVALIIANTASVAAPSNEKGPRCSDGIDNDGDTFIDGDDPDCGGDGDGGSGGGGTEGNPSFVYSTIGDGGVMRVMDADGSNNRRLSQIAATYAIIGPTPHWGPDGNEVAWVDWKFNRWSGIVVVRLDGGPHPVGDPCGGETSCLLFEDSGDFEATGPLDWGVPSCEIANSIAGDRFIAFRGRGYIHDPDQVDEDFFLINRENPATSIDDLINVTNTQDEGLGALTWSDDSQRIAVYATSVANPWGESGNIAIIDVCNGFSRTEITLPDESHPIQRVHFMDWGMQQGLDYILVTSSGGVWIVPVVTDPNTTPDPIQIVTSDNQFNDPFHAVWSPDGTEIAVAYGESDGSAAIAILDVTNVFNPLLVRTISATKRAGRIDWRLEDSR</sequence>
<gene>
    <name evidence="3" type="ORF">JTBM06_V1_10016</name>
</gene>
<protein>
    <submittedName>
        <fullName evidence="3">Uncharacterized protein</fullName>
    </submittedName>
</protein>